<comment type="function">
    <text evidence="6">The pyruvate dehydrogenase complex catalyzes the overall conversion of pyruvate to acetyl-CoA and CO(2). It contains multiple copies of three enzymatic components: pyruvate dehydrogenase (E1), dihydrolipoamide acetyltransferase (E2) and lipoamide dehydrogenase (E3).</text>
</comment>
<dbReference type="InterPro" id="IPR045257">
    <property type="entry name" value="E2/Pdx1"/>
</dbReference>
<evidence type="ECO:0000256" key="5">
    <source>
        <dbReference type="ARBA" id="ARBA00023315"/>
    </source>
</evidence>
<evidence type="ECO:0000256" key="8">
    <source>
        <dbReference type="RuleBase" id="RU361137"/>
    </source>
</evidence>
<dbReference type="Pfam" id="PF02817">
    <property type="entry name" value="E3_binding"/>
    <property type="match status" value="1"/>
</dbReference>
<dbReference type="InterPro" id="IPR023213">
    <property type="entry name" value="CAT-like_dom_sf"/>
</dbReference>
<name>A0ABV7M3Y2_9GAMM</name>
<evidence type="ECO:0000256" key="2">
    <source>
        <dbReference type="ARBA" id="ARBA00011484"/>
    </source>
</evidence>
<keyword evidence="13" id="KW-1185">Reference proteome</keyword>
<dbReference type="Pfam" id="PF00364">
    <property type="entry name" value="Biotin_lipoyl"/>
    <property type="match status" value="1"/>
</dbReference>
<dbReference type="Pfam" id="PF00198">
    <property type="entry name" value="2-oxoacid_dh"/>
    <property type="match status" value="1"/>
</dbReference>
<dbReference type="GO" id="GO:0004742">
    <property type="term" value="F:dihydrolipoyllysine-residue acetyltransferase activity"/>
    <property type="evidence" value="ECO:0007669"/>
    <property type="project" value="UniProtKB-EC"/>
</dbReference>
<dbReference type="SUPFAM" id="SSF52777">
    <property type="entry name" value="CoA-dependent acyltransferases"/>
    <property type="match status" value="1"/>
</dbReference>
<evidence type="ECO:0000313" key="13">
    <source>
        <dbReference type="Proteomes" id="UP001595640"/>
    </source>
</evidence>
<dbReference type="NCBIfam" id="TIGR01349">
    <property type="entry name" value="PDHac_trf_mito"/>
    <property type="match status" value="1"/>
</dbReference>
<evidence type="ECO:0000256" key="6">
    <source>
        <dbReference type="ARBA" id="ARBA00025211"/>
    </source>
</evidence>
<dbReference type="InterPro" id="IPR036625">
    <property type="entry name" value="E3-bd_dom_sf"/>
</dbReference>
<dbReference type="PROSITE" id="PS00189">
    <property type="entry name" value="LIPOYL"/>
    <property type="match status" value="1"/>
</dbReference>
<organism evidence="12 13">
    <name type="scientific">Modicisalibacter luteus</name>
    <dbReference type="NCBI Taxonomy" id="453962"/>
    <lineage>
        <taxon>Bacteria</taxon>
        <taxon>Pseudomonadati</taxon>
        <taxon>Pseudomonadota</taxon>
        <taxon>Gammaproteobacteria</taxon>
        <taxon>Oceanospirillales</taxon>
        <taxon>Halomonadaceae</taxon>
        <taxon>Modicisalibacter</taxon>
    </lineage>
</organism>
<feature type="domain" description="Peripheral subunit-binding (PSBD)" evidence="11">
    <location>
        <begin position="141"/>
        <end position="178"/>
    </location>
</feature>
<reference evidence="13" key="1">
    <citation type="journal article" date="2019" name="Int. J. Syst. Evol. Microbiol.">
        <title>The Global Catalogue of Microorganisms (GCM) 10K type strain sequencing project: providing services to taxonomists for standard genome sequencing and annotation.</title>
        <authorList>
            <consortium name="The Broad Institute Genomics Platform"/>
            <consortium name="The Broad Institute Genome Sequencing Center for Infectious Disease"/>
            <person name="Wu L."/>
            <person name="Ma J."/>
        </authorList>
    </citation>
    <scope>NUCLEOTIDE SEQUENCE [LARGE SCALE GENOMIC DNA]</scope>
    <source>
        <strain evidence="13">KCTC 12847</strain>
    </source>
</reference>
<dbReference type="InterPro" id="IPR003016">
    <property type="entry name" value="2-oxoA_DH_lipoyl-BS"/>
</dbReference>
<keyword evidence="5 8" id="KW-0012">Acyltransferase</keyword>
<dbReference type="SUPFAM" id="SSF51230">
    <property type="entry name" value="Single hybrid motif"/>
    <property type="match status" value="1"/>
</dbReference>
<dbReference type="EC" id="2.3.1.12" evidence="8"/>
<feature type="compositionally biased region" description="Basic and acidic residues" evidence="9">
    <location>
        <begin position="80"/>
        <end position="99"/>
    </location>
</feature>
<comment type="caution">
    <text evidence="12">The sequence shown here is derived from an EMBL/GenBank/DDBJ whole genome shotgun (WGS) entry which is preliminary data.</text>
</comment>
<dbReference type="PROSITE" id="PS50968">
    <property type="entry name" value="BIOTINYL_LIPOYL"/>
    <property type="match status" value="1"/>
</dbReference>
<feature type="domain" description="Lipoyl-binding" evidence="10">
    <location>
        <begin position="2"/>
        <end position="78"/>
    </location>
</feature>
<evidence type="ECO:0000259" key="10">
    <source>
        <dbReference type="PROSITE" id="PS50968"/>
    </source>
</evidence>
<dbReference type="CDD" id="cd06849">
    <property type="entry name" value="lipoyl_domain"/>
    <property type="match status" value="1"/>
</dbReference>
<dbReference type="InterPro" id="IPR006257">
    <property type="entry name" value="LAT1"/>
</dbReference>
<keyword evidence="3 8" id="KW-0808">Transferase</keyword>
<dbReference type="Proteomes" id="UP001595640">
    <property type="component" value="Unassembled WGS sequence"/>
</dbReference>
<keyword evidence="4 8" id="KW-0450">Lipoyl</keyword>
<sequence length="429" mass="46544">MPIDIRMPALSPSMTTGKLARWLKAEGDAVEVGDILAEIETDKAIMEFQAVDKGVIDKILVTEGTEGVPVDVPIATLIEDKPESEVDRPTSRADVEKSLDPTNEGVQVNDPASQIEAGERHSRAYSSPAESGVHDTVARVLASPAARRIARENNLDLSVIKGSGPGGRIVKWDVRTNFAPENGSADSATDTRNRCRSEISDCQPDSARGSSWRKVAAQRLAESKQTVPHFYLSIDCNMDRLLKLRQELNSISPKNRNLTINDMVIKASAVALGEVPQANVKWEKGEIRKLESVDVSIAVATDNGLITPIIRKADQKSLTWISSESKSLAEKAAEYRLHPDEYQGGSCTVSNLGMYGIKEFTAILNPPQAIIFAIGAVEKRPVVKDDEIVVASSMTCTLSIDHRAIDGSVAAELLATFRRLVEEPLAILA</sequence>
<protein>
    <recommendedName>
        <fullName evidence="8">Acetyltransferase component of pyruvate dehydrogenase complex</fullName>
        <ecNumber evidence="8">2.3.1.12</ecNumber>
    </recommendedName>
</protein>
<dbReference type="Gene3D" id="4.10.320.10">
    <property type="entry name" value="E3-binding domain"/>
    <property type="match status" value="1"/>
</dbReference>
<dbReference type="PROSITE" id="PS51826">
    <property type="entry name" value="PSBD"/>
    <property type="match status" value="1"/>
</dbReference>
<dbReference type="InterPro" id="IPR000089">
    <property type="entry name" value="Biotin_lipoyl"/>
</dbReference>
<dbReference type="PANTHER" id="PTHR23151">
    <property type="entry name" value="DIHYDROLIPOAMIDE ACETYL/SUCCINYL-TRANSFERASE-RELATED"/>
    <property type="match status" value="1"/>
</dbReference>
<gene>
    <name evidence="12" type="ORF">ACFOEI_16165</name>
</gene>
<evidence type="ECO:0000256" key="7">
    <source>
        <dbReference type="ARBA" id="ARBA00048370"/>
    </source>
</evidence>
<proteinExistence type="inferred from homology"/>
<evidence type="ECO:0000256" key="4">
    <source>
        <dbReference type="ARBA" id="ARBA00022823"/>
    </source>
</evidence>
<dbReference type="Gene3D" id="2.40.50.100">
    <property type="match status" value="1"/>
</dbReference>
<comment type="subunit">
    <text evidence="2">Forms a 24-polypeptide structural core with octahedral symmetry.</text>
</comment>
<dbReference type="InterPro" id="IPR001078">
    <property type="entry name" value="2-oxoacid_DH_actylTfrase"/>
</dbReference>
<evidence type="ECO:0000256" key="3">
    <source>
        <dbReference type="ARBA" id="ARBA00022679"/>
    </source>
</evidence>
<evidence type="ECO:0000256" key="9">
    <source>
        <dbReference type="SAM" id="MobiDB-lite"/>
    </source>
</evidence>
<evidence type="ECO:0000259" key="11">
    <source>
        <dbReference type="PROSITE" id="PS51826"/>
    </source>
</evidence>
<dbReference type="Gene3D" id="3.30.559.10">
    <property type="entry name" value="Chloramphenicol acetyltransferase-like domain"/>
    <property type="match status" value="1"/>
</dbReference>
<keyword evidence="12" id="KW-0670">Pyruvate</keyword>
<dbReference type="EMBL" id="JBHRUH010000031">
    <property type="protein sequence ID" value="MFC3293592.1"/>
    <property type="molecule type" value="Genomic_DNA"/>
</dbReference>
<evidence type="ECO:0000313" key="12">
    <source>
        <dbReference type="EMBL" id="MFC3293592.1"/>
    </source>
</evidence>
<dbReference type="SUPFAM" id="SSF47005">
    <property type="entry name" value="Peripheral subunit-binding domain of 2-oxo acid dehydrogenase complex"/>
    <property type="match status" value="1"/>
</dbReference>
<dbReference type="PANTHER" id="PTHR23151:SF90">
    <property type="entry name" value="DIHYDROLIPOYLLYSINE-RESIDUE ACETYLTRANSFERASE COMPONENT OF PYRUVATE DEHYDROGENASE COMPLEX, MITOCHONDRIAL-RELATED"/>
    <property type="match status" value="1"/>
</dbReference>
<accession>A0ABV7M3Y2</accession>
<evidence type="ECO:0000256" key="1">
    <source>
        <dbReference type="ARBA" id="ARBA00007317"/>
    </source>
</evidence>
<comment type="cofactor">
    <cofactor evidence="8">
        <name>(R)-lipoate</name>
        <dbReference type="ChEBI" id="CHEBI:83088"/>
    </cofactor>
    <text evidence="8">Binds 1 lipoyl cofactor covalently.</text>
</comment>
<comment type="catalytic activity">
    <reaction evidence="7 8">
        <text>N(6)-[(R)-dihydrolipoyl]-L-lysyl-[protein] + acetyl-CoA = N(6)-[(R)-S(8)-acetyldihydrolipoyl]-L-lysyl-[protein] + CoA</text>
        <dbReference type="Rhea" id="RHEA:17017"/>
        <dbReference type="Rhea" id="RHEA-COMP:10475"/>
        <dbReference type="Rhea" id="RHEA-COMP:10478"/>
        <dbReference type="ChEBI" id="CHEBI:57287"/>
        <dbReference type="ChEBI" id="CHEBI:57288"/>
        <dbReference type="ChEBI" id="CHEBI:83100"/>
        <dbReference type="ChEBI" id="CHEBI:83111"/>
        <dbReference type="EC" id="2.3.1.12"/>
    </reaction>
</comment>
<feature type="region of interest" description="Disordered" evidence="9">
    <location>
        <begin position="80"/>
        <end position="132"/>
    </location>
</feature>
<dbReference type="InterPro" id="IPR004167">
    <property type="entry name" value="PSBD"/>
</dbReference>
<feature type="compositionally biased region" description="Polar residues" evidence="9">
    <location>
        <begin position="100"/>
        <end position="112"/>
    </location>
</feature>
<dbReference type="InterPro" id="IPR011053">
    <property type="entry name" value="Single_hybrid_motif"/>
</dbReference>
<dbReference type="RefSeq" id="WP_019017859.1">
    <property type="nucleotide sequence ID" value="NZ_BMXD01000001.1"/>
</dbReference>
<comment type="similarity">
    <text evidence="1 8">Belongs to the 2-oxoacid dehydrogenase family.</text>
</comment>